<dbReference type="InterPro" id="IPR038063">
    <property type="entry name" value="Transpep_catalytic_dom"/>
</dbReference>
<comment type="pathway">
    <text evidence="1 7">Cell wall biogenesis; peptidoglycan biosynthesis.</text>
</comment>
<dbReference type="AlphaFoldDB" id="A0A1X7BNK1"/>
<keyword evidence="5 7" id="KW-0573">Peptidoglycan synthesis</keyword>
<proteinExistence type="inferred from homology"/>
<dbReference type="Proteomes" id="UP000193224">
    <property type="component" value="Unassembled WGS sequence"/>
</dbReference>
<dbReference type="UniPathway" id="UPA00219"/>
<organism evidence="9 10">
    <name type="scientific">Roseovarius aestuarii</name>
    <dbReference type="NCBI Taxonomy" id="475083"/>
    <lineage>
        <taxon>Bacteria</taxon>
        <taxon>Pseudomonadati</taxon>
        <taxon>Pseudomonadota</taxon>
        <taxon>Alphaproteobacteria</taxon>
        <taxon>Rhodobacterales</taxon>
        <taxon>Roseobacteraceae</taxon>
        <taxon>Roseovarius</taxon>
    </lineage>
</organism>
<dbReference type="Gene3D" id="2.40.440.10">
    <property type="entry name" value="L,D-transpeptidase catalytic domain-like"/>
    <property type="match status" value="1"/>
</dbReference>
<evidence type="ECO:0000256" key="4">
    <source>
        <dbReference type="ARBA" id="ARBA00022960"/>
    </source>
</evidence>
<dbReference type="GO" id="GO:0004180">
    <property type="term" value="F:carboxypeptidase activity"/>
    <property type="evidence" value="ECO:0007669"/>
    <property type="project" value="UniProtKB-ARBA"/>
</dbReference>
<dbReference type="PANTHER" id="PTHR41533:SF2">
    <property type="entry name" value="BLR7131 PROTEIN"/>
    <property type="match status" value="1"/>
</dbReference>
<keyword evidence="4 7" id="KW-0133">Cell shape</keyword>
<keyword evidence="6 7" id="KW-0961">Cell wall biogenesis/degradation</keyword>
<sequence length="537" mass="60802">MILAMQRSLVQGVVFASVVALVSVFGPSAAKAQVTAFKQAVAEAASKDRDLAAFYHANSYRGIWTGNSVKERRRRQELFRAIEMADLHGLPEARYKAPELKARMKAATSPRDRGLVEVELSRTFVQLSRDMQTGALVPTLIDDGIKREVPLRKRDSYLASFAKSNPRNFFRALPPRTNEYTRLMKEKIQLEKRLAAGGWGPKVPAKSLKPGATGNAVVALRNRLIQMDYMRRSSSRSYDEDVKRAVQKFQSDHGLTPDGVAGAGTLAEINKPVQARLQSVMVAMERERWLNKPRGDRHVLVNLTDFSARIIDDDRVTFQTRAVVGKNISDRRSPEFSDVMEFMVINPTWNVPRSIAVKEYLPMMKRNPNAAGHLQLYDRRGRKVPRGAVNFEAFNSRNFPFSIKQPPSRRNALGLVKFMFPNQYNIYLHDTPEKALFAREKRDFSHGCIRLQQPFEFAYEMLSKQESDPKTFFHAKLETGRETVVPLDEPVPVHITYRTAFTQAKGRTQFRRDVYGRDAKIWSALAKAGVSLGAVQG</sequence>
<evidence type="ECO:0000256" key="5">
    <source>
        <dbReference type="ARBA" id="ARBA00022984"/>
    </source>
</evidence>
<evidence type="ECO:0000313" key="10">
    <source>
        <dbReference type="Proteomes" id="UP000193224"/>
    </source>
</evidence>
<dbReference type="SUPFAM" id="SSF141523">
    <property type="entry name" value="L,D-transpeptidase catalytic domain-like"/>
    <property type="match status" value="1"/>
</dbReference>
<gene>
    <name evidence="9" type="ORF">ROA7745_01007</name>
</gene>
<dbReference type="GO" id="GO:0009252">
    <property type="term" value="P:peptidoglycan biosynthetic process"/>
    <property type="evidence" value="ECO:0007669"/>
    <property type="project" value="UniProtKB-UniPathway"/>
</dbReference>
<evidence type="ECO:0000259" key="8">
    <source>
        <dbReference type="PROSITE" id="PS52029"/>
    </source>
</evidence>
<dbReference type="GO" id="GO:0016740">
    <property type="term" value="F:transferase activity"/>
    <property type="evidence" value="ECO:0007669"/>
    <property type="project" value="UniProtKB-KW"/>
</dbReference>
<dbReference type="Pfam" id="PF01471">
    <property type="entry name" value="PG_binding_1"/>
    <property type="match status" value="1"/>
</dbReference>
<keyword evidence="10" id="KW-1185">Reference proteome</keyword>
<evidence type="ECO:0000256" key="3">
    <source>
        <dbReference type="ARBA" id="ARBA00022679"/>
    </source>
</evidence>
<dbReference type="GO" id="GO:0008360">
    <property type="term" value="P:regulation of cell shape"/>
    <property type="evidence" value="ECO:0007669"/>
    <property type="project" value="UniProtKB-UniRule"/>
</dbReference>
<dbReference type="InterPro" id="IPR002477">
    <property type="entry name" value="Peptidoglycan-bd-like"/>
</dbReference>
<evidence type="ECO:0000313" key="9">
    <source>
        <dbReference type="EMBL" id="SMC11196.1"/>
    </source>
</evidence>
<dbReference type="Pfam" id="PF03734">
    <property type="entry name" value="YkuD"/>
    <property type="match status" value="1"/>
</dbReference>
<feature type="domain" description="L,D-TPase catalytic" evidence="8">
    <location>
        <begin position="297"/>
        <end position="473"/>
    </location>
</feature>
<evidence type="ECO:0000256" key="1">
    <source>
        <dbReference type="ARBA" id="ARBA00004752"/>
    </source>
</evidence>
<dbReference type="EMBL" id="FWXB01000002">
    <property type="protein sequence ID" value="SMC11196.1"/>
    <property type="molecule type" value="Genomic_DNA"/>
</dbReference>
<reference evidence="9 10" key="1">
    <citation type="submission" date="2017-03" db="EMBL/GenBank/DDBJ databases">
        <authorList>
            <person name="Afonso C.L."/>
            <person name="Miller P.J."/>
            <person name="Scott M.A."/>
            <person name="Spackman E."/>
            <person name="Goraichik I."/>
            <person name="Dimitrov K.M."/>
            <person name="Suarez D.L."/>
            <person name="Swayne D.E."/>
        </authorList>
    </citation>
    <scope>NUCLEOTIDE SEQUENCE [LARGE SCALE GENOMIC DNA]</scope>
    <source>
        <strain evidence="9 10">CECT 7745</strain>
    </source>
</reference>
<dbReference type="PROSITE" id="PS52029">
    <property type="entry name" value="LD_TPASE"/>
    <property type="match status" value="1"/>
</dbReference>
<protein>
    <submittedName>
        <fullName evidence="9">Murein L,D-transpeptidase</fullName>
    </submittedName>
</protein>
<evidence type="ECO:0000256" key="7">
    <source>
        <dbReference type="PROSITE-ProRule" id="PRU01373"/>
    </source>
</evidence>
<evidence type="ECO:0000256" key="6">
    <source>
        <dbReference type="ARBA" id="ARBA00023316"/>
    </source>
</evidence>
<dbReference type="CDD" id="cd16913">
    <property type="entry name" value="YkuD_like"/>
    <property type="match status" value="1"/>
</dbReference>
<dbReference type="InterPro" id="IPR052905">
    <property type="entry name" value="LD-transpeptidase_YkuD-like"/>
</dbReference>
<dbReference type="SUPFAM" id="SSF47090">
    <property type="entry name" value="PGBD-like"/>
    <property type="match status" value="1"/>
</dbReference>
<feature type="active site" description="Nucleophile" evidence="7">
    <location>
        <position position="448"/>
    </location>
</feature>
<dbReference type="InterPro" id="IPR036365">
    <property type="entry name" value="PGBD-like_sf"/>
</dbReference>
<dbReference type="InterPro" id="IPR005490">
    <property type="entry name" value="LD_TPept_cat_dom"/>
</dbReference>
<dbReference type="Gene3D" id="1.10.101.10">
    <property type="entry name" value="PGBD-like superfamily/PGBD"/>
    <property type="match status" value="1"/>
</dbReference>
<comment type="similarity">
    <text evidence="2">Belongs to the YkuD family.</text>
</comment>
<dbReference type="Pfam" id="PF20142">
    <property type="entry name" value="Scaffold"/>
    <property type="match status" value="1"/>
</dbReference>
<accession>A0A1X7BNK1</accession>
<keyword evidence="3" id="KW-0808">Transferase</keyword>
<dbReference type="InterPro" id="IPR045380">
    <property type="entry name" value="LD_TPept_scaffold_dom"/>
</dbReference>
<dbReference type="PANTHER" id="PTHR41533">
    <property type="entry name" value="L,D-TRANSPEPTIDASE HI_1667-RELATED"/>
    <property type="match status" value="1"/>
</dbReference>
<name>A0A1X7BNK1_9RHOB</name>
<dbReference type="GO" id="GO:0071555">
    <property type="term" value="P:cell wall organization"/>
    <property type="evidence" value="ECO:0007669"/>
    <property type="project" value="UniProtKB-UniRule"/>
</dbReference>
<dbReference type="InterPro" id="IPR036366">
    <property type="entry name" value="PGBDSf"/>
</dbReference>
<feature type="active site" description="Proton donor/acceptor" evidence="7">
    <location>
        <position position="429"/>
    </location>
</feature>
<evidence type="ECO:0000256" key="2">
    <source>
        <dbReference type="ARBA" id="ARBA00005992"/>
    </source>
</evidence>